<dbReference type="GO" id="GO:0031012">
    <property type="term" value="C:extracellular matrix"/>
    <property type="evidence" value="ECO:0007669"/>
    <property type="project" value="TreeGrafter"/>
</dbReference>
<keyword evidence="4 8" id="KW-0862">Zinc</keyword>
<feature type="binding site" evidence="8">
    <location>
        <position position="203"/>
    </location>
    <ligand>
        <name>Zn(2+)</name>
        <dbReference type="ChEBI" id="CHEBI:29105"/>
        <note>catalytic</note>
    </ligand>
</feature>
<evidence type="ECO:0000313" key="10">
    <source>
        <dbReference type="Proteomes" id="UP000887566"/>
    </source>
</evidence>
<proteinExistence type="predicted"/>
<comment type="caution">
    <text evidence="8">Lacks conserved residue(s) required for the propagation of feature annotation.</text>
</comment>
<reference evidence="11" key="1">
    <citation type="submission" date="2022-11" db="UniProtKB">
        <authorList>
            <consortium name="WormBaseParasite"/>
        </authorList>
    </citation>
    <scope>IDENTIFICATION</scope>
</reference>
<dbReference type="WBParaSite" id="PSAMB.scaffold3977size16169.g23101.t1">
    <property type="protein sequence ID" value="PSAMB.scaffold3977size16169.g23101.t1"/>
    <property type="gene ID" value="PSAMB.scaffold3977size16169.g23101"/>
</dbReference>
<feature type="binding site" evidence="8">
    <location>
        <position position="213"/>
    </location>
    <ligand>
        <name>Zn(2+)</name>
        <dbReference type="ChEBI" id="CHEBI:29105"/>
        <note>catalytic</note>
    </ligand>
</feature>
<evidence type="ECO:0000256" key="1">
    <source>
        <dbReference type="ARBA" id="ARBA00022670"/>
    </source>
</evidence>
<dbReference type="Pfam" id="PF01421">
    <property type="entry name" value="Reprolysin"/>
    <property type="match status" value="1"/>
</dbReference>
<dbReference type="PANTHER" id="PTHR13723">
    <property type="entry name" value="ADAMTS A DISINTEGRIN AND METALLOPROTEASE WITH THROMBOSPONDIN MOTIFS PROTEASE"/>
    <property type="match status" value="1"/>
</dbReference>
<keyword evidence="3" id="KW-0378">Hydrolase</keyword>
<dbReference type="Gene3D" id="2.20.100.10">
    <property type="entry name" value="Thrombospondin type-1 (TSP1) repeat"/>
    <property type="match status" value="1"/>
</dbReference>
<evidence type="ECO:0000256" key="6">
    <source>
        <dbReference type="ARBA" id="ARBA00023157"/>
    </source>
</evidence>
<dbReference type="GO" id="GO:0030198">
    <property type="term" value="P:extracellular matrix organization"/>
    <property type="evidence" value="ECO:0007669"/>
    <property type="project" value="TreeGrafter"/>
</dbReference>
<dbReference type="InterPro" id="IPR050439">
    <property type="entry name" value="ADAMTS_ADAMTS-like"/>
</dbReference>
<dbReference type="GO" id="GO:0006508">
    <property type="term" value="P:proteolysis"/>
    <property type="evidence" value="ECO:0007669"/>
    <property type="project" value="UniProtKB-KW"/>
</dbReference>
<dbReference type="GO" id="GO:0004222">
    <property type="term" value="F:metalloendopeptidase activity"/>
    <property type="evidence" value="ECO:0007669"/>
    <property type="project" value="InterPro"/>
</dbReference>
<evidence type="ECO:0000313" key="11">
    <source>
        <dbReference type="WBParaSite" id="PSAMB.scaffold3977size16169.g23101.t1"/>
    </source>
</evidence>
<dbReference type="InterPro" id="IPR041645">
    <property type="entry name" value="ADAMTS_CR_2"/>
</dbReference>
<sequence length="529" mass="57406">MRFNVFRFCKFGKQGGTVESSDDTTNKRAPLEALKVLKLDLCYGSLTHIVHRFLDATGVQLKILSLNQICEDLSLLDLYQLIAPLHRRNISLHLGLLQKSTPGKKKRREELLPIPPTLFRSVLWKLEASFLDDEELLDALLSSGVYSFANEFKFVQCSGCNLTQNGQMVGGLAYSDQVCTDGSCSVISGGVGAGLRAGYTLAHEIGHAINMKHDGDTRYAETSHCDPNCCMMTPYGASSTAAEWSVCSKMRYHEKLVGMMVDDSNCLESLDAVTPPKEMPGQEKPDEGQCMDQLGSCGRHYISDDSDCTKLYCTNTNGETATVFEIIRLDGSHCGPNKICEMGICVESPVTLPIVDGGWSGWNSNPEDICGGSNCSVCTVNDQVSARVEVRRCDNPYPLNGGAPCPGLNVRGIFCANCSNTGSLIDVDSHETNQCSAKYPGSIVTATTDCTFVCSLDGVFQGRLWLPAGTLCSDNGRCINGQCLHTLCADLNVYVGAVSDCPTDTVVDCRYSPWSQLVAAAVHKRARVR</sequence>
<feature type="domain" description="Peptidase M12B" evidence="9">
    <location>
        <begin position="171"/>
        <end position="256"/>
    </location>
</feature>
<protein>
    <submittedName>
        <fullName evidence="11">Peptidase M12B domain-containing protein</fullName>
    </submittedName>
</protein>
<keyword evidence="7" id="KW-0325">Glycoprotein</keyword>
<feature type="binding site" evidence="8">
    <location>
        <position position="207"/>
    </location>
    <ligand>
        <name>Zn(2+)</name>
        <dbReference type="ChEBI" id="CHEBI:29105"/>
        <note>catalytic</note>
    </ligand>
</feature>
<dbReference type="InterPro" id="IPR024079">
    <property type="entry name" value="MetalloPept_cat_dom_sf"/>
</dbReference>
<keyword evidence="1" id="KW-0645">Protease</keyword>
<organism evidence="10 11">
    <name type="scientific">Plectus sambesii</name>
    <dbReference type="NCBI Taxonomy" id="2011161"/>
    <lineage>
        <taxon>Eukaryota</taxon>
        <taxon>Metazoa</taxon>
        <taxon>Ecdysozoa</taxon>
        <taxon>Nematoda</taxon>
        <taxon>Chromadorea</taxon>
        <taxon>Plectida</taxon>
        <taxon>Plectina</taxon>
        <taxon>Plectoidea</taxon>
        <taxon>Plectidae</taxon>
        <taxon>Plectus</taxon>
    </lineage>
</organism>
<evidence type="ECO:0000256" key="5">
    <source>
        <dbReference type="ARBA" id="ARBA00023049"/>
    </source>
</evidence>
<keyword evidence="5" id="KW-0482">Metalloprotease</keyword>
<feature type="disulfide bond" evidence="8">
    <location>
        <begin position="225"/>
        <end position="230"/>
    </location>
</feature>
<evidence type="ECO:0000259" key="9">
    <source>
        <dbReference type="PROSITE" id="PS50215"/>
    </source>
</evidence>
<dbReference type="GO" id="GO:0046872">
    <property type="term" value="F:metal ion binding"/>
    <property type="evidence" value="ECO:0007669"/>
    <property type="project" value="UniProtKB-KW"/>
</dbReference>
<dbReference type="Pfam" id="PF17771">
    <property type="entry name" value="ADAMTS_CR_2"/>
    <property type="match status" value="1"/>
</dbReference>
<feature type="active site" evidence="8">
    <location>
        <position position="204"/>
    </location>
</feature>
<evidence type="ECO:0000256" key="2">
    <source>
        <dbReference type="ARBA" id="ARBA00022723"/>
    </source>
</evidence>
<evidence type="ECO:0000256" key="3">
    <source>
        <dbReference type="ARBA" id="ARBA00022801"/>
    </source>
</evidence>
<keyword evidence="6 8" id="KW-1015">Disulfide bond</keyword>
<evidence type="ECO:0000256" key="7">
    <source>
        <dbReference type="ARBA" id="ARBA00023180"/>
    </source>
</evidence>
<evidence type="ECO:0000256" key="8">
    <source>
        <dbReference type="PROSITE-ProRule" id="PRU00276"/>
    </source>
</evidence>
<dbReference type="PROSITE" id="PS50215">
    <property type="entry name" value="ADAM_MEPRO"/>
    <property type="match status" value="1"/>
</dbReference>
<dbReference type="InterPro" id="IPR036383">
    <property type="entry name" value="TSP1_rpt_sf"/>
</dbReference>
<dbReference type="SUPFAM" id="SSF55486">
    <property type="entry name" value="Metalloproteases ('zincins'), catalytic domain"/>
    <property type="match status" value="1"/>
</dbReference>
<evidence type="ECO:0000256" key="4">
    <source>
        <dbReference type="ARBA" id="ARBA00022833"/>
    </source>
</evidence>
<keyword evidence="2 8" id="KW-0479">Metal-binding</keyword>
<dbReference type="AlphaFoldDB" id="A0A914WEY8"/>
<accession>A0A914WEY8</accession>
<dbReference type="PANTHER" id="PTHR13723:SF200">
    <property type="entry name" value="ADAM METALLOPEPTIDASE WITH THROMBOSPONDIN TYPE 1 MOTIF B, ISOFORM B"/>
    <property type="match status" value="1"/>
</dbReference>
<dbReference type="Gene3D" id="3.40.390.10">
    <property type="entry name" value="Collagenase (Catalytic Domain)"/>
    <property type="match status" value="1"/>
</dbReference>
<keyword evidence="10" id="KW-1185">Reference proteome</keyword>
<dbReference type="Proteomes" id="UP000887566">
    <property type="component" value="Unplaced"/>
</dbReference>
<dbReference type="Gene3D" id="3.40.1620.60">
    <property type="match status" value="1"/>
</dbReference>
<dbReference type="InterPro" id="IPR001590">
    <property type="entry name" value="Peptidase_M12B"/>
</dbReference>
<name>A0A914WEY8_9BILA</name>